<name>A0AA88PU15_9TELE</name>
<dbReference type="AlphaFoldDB" id="A0AA88PU15"/>
<sequence length="73" mass="7771">MTPCIDQSKDNQNARNKSAPQIKPVNSWLNGGRGVGMDNTSLLISTCCHLVMHDGLKLDADPNSPGSLEAAVH</sequence>
<organism evidence="1 2">
    <name type="scientific">Cirrhinus molitorella</name>
    <name type="common">mud carp</name>
    <dbReference type="NCBI Taxonomy" id="172907"/>
    <lineage>
        <taxon>Eukaryota</taxon>
        <taxon>Metazoa</taxon>
        <taxon>Chordata</taxon>
        <taxon>Craniata</taxon>
        <taxon>Vertebrata</taxon>
        <taxon>Euteleostomi</taxon>
        <taxon>Actinopterygii</taxon>
        <taxon>Neopterygii</taxon>
        <taxon>Teleostei</taxon>
        <taxon>Ostariophysi</taxon>
        <taxon>Cypriniformes</taxon>
        <taxon>Cyprinidae</taxon>
        <taxon>Labeoninae</taxon>
        <taxon>Labeonini</taxon>
        <taxon>Cirrhinus</taxon>
    </lineage>
</organism>
<dbReference type="EMBL" id="JAUYZG010000013">
    <property type="protein sequence ID" value="KAK2891187.1"/>
    <property type="molecule type" value="Genomic_DNA"/>
</dbReference>
<reference evidence="1" key="1">
    <citation type="submission" date="2023-08" db="EMBL/GenBank/DDBJ databases">
        <title>Chromosome-level Genome Assembly of mud carp (Cirrhinus molitorella).</title>
        <authorList>
            <person name="Liu H."/>
        </authorList>
    </citation>
    <scope>NUCLEOTIDE SEQUENCE</scope>
    <source>
        <strain evidence="1">Prfri</strain>
        <tissue evidence="1">Muscle</tissue>
    </source>
</reference>
<comment type="caution">
    <text evidence="1">The sequence shown here is derived from an EMBL/GenBank/DDBJ whole genome shotgun (WGS) entry which is preliminary data.</text>
</comment>
<proteinExistence type="predicted"/>
<protein>
    <submittedName>
        <fullName evidence="1">Uncharacterized protein</fullName>
    </submittedName>
</protein>
<evidence type="ECO:0000313" key="2">
    <source>
        <dbReference type="Proteomes" id="UP001187343"/>
    </source>
</evidence>
<gene>
    <name evidence="1" type="ORF">Q8A67_013830</name>
</gene>
<evidence type="ECO:0000313" key="1">
    <source>
        <dbReference type="EMBL" id="KAK2891187.1"/>
    </source>
</evidence>
<dbReference type="Proteomes" id="UP001187343">
    <property type="component" value="Unassembled WGS sequence"/>
</dbReference>
<keyword evidence="2" id="KW-1185">Reference proteome</keyword>
<accession>A0AA88PU15</accession>